<keyword evidence="5" id="KW-0808">Transferase</keyword>
<feature type="domain" description="Protein kinase" evidence="12">
    <location>
        <begin position="11"/>
        <end position="320"/>
    </location>
</feature>
<dbReference type="Proteomes" id="UP000276133">
    <property type="component" value="Unassembled WGS sequence"/>
</dbReference>
<name>A0A3M7PMX0_BRAPC</name>
<dbReference type="InterPro" id="IPR050236">
    <property type="entry name" value="Ser_Thr_kinase_AGC"/>
</dbReference>
<sequence>MVFGEPSIEDFEFIKPLTSGGFGKVYLARRKHISKADNKPDKQIYAIKVMEKGVMVRKNMAHQVVAERDALAISKSPFVVKLFYSLQSKEHVYLVMEYMIGGDLKTLLHTLVFFDEKMAIFYLSEIALALDYLHQHGIIHRDIKPDNMLLSATGHIKLTDFGLSEINHKITIMDLLPTPKPQNRRESMINLRCNSTSNPQLGHREQSHEIRSIKSSVSSMADEVFEDQSSSGISELNSNSNLVSKMNEMNKFNYHRTPGQILSLTSNIEFSPYFMSNLDSSPEFRRKNSNDISNLNLVSFIKNAKNRSNTINKNHYHSHRHQNKHHPQCRHACIYKLKSSHHHHHECSRKARNLDDSLTCQKTSLNHEIRMNSESKLKRLNQSSLSNSRQFSAAMDVCQRRQTPLRWSKNLIKRKSLLSKCIAFSSSKTSGGYKPWLRGKNILNFKDIASLSNESSHMESSKPSFENSSPLFKTGLTGEFQTTYEF</sequence>
<comment type="catalytic activity">
    <reaction evidence="11">
        <text>L-seryl-[protein] + ATP = O-phospho-L-seryl-[protein] + ADP + H(+)</text>
        <dbReference type="Rhea" id="RHEA:17989"/>
        <dbReference type="Rhea" id="RHEA-COMP:9863"/>
        <dbReference type="Rhea" id="RHEA-COMP:11604"/>
        <dbReference type="ChEBI" id="CHEBI:15378"/>
        <dbReference type="ChEBI" id="CHEBI:29999"/>
        <dbReference type="ChEBI" id="CHEBI:30616"/>
        <dbReference type="ChEBI" id="CHEBI:83421"/>
        <dbReference type="ChEBI" id="CHEBI:456216"/>
        <dbReference type="EC" id="2.7.11.1"/>
    </reaction>
</comment>
<dbReference type="Gene3D" id="1.10.510.10">
    <property type="entry name" value="Transferase(Phosphotransferase) domain 1"/>
    <property type="match status" value="1"/>
</dbReference>
<dbReference type="GO" id="GO:0004674">
    <property type="term" value="F:protein serine/threonine kinase activity"/>
    <property type="evidence" value="ECO:0007669"/>
    <property type="project" value="UniProtKB-KW"/>
</dbReference>
<evidence type="ECO:0000313" key="14">
    <source>
        <dbReference type="Proteomes" id="UP000276133"/>
    </source>
</evidence>
<evidence type="ECO:0000256" key="3">
    <source>
        <dbReference type="ARBA" id="ARBA00022148"/>
    </source>
</evidence>
<dbReference type="FunFam" id="3.30.200.20:FF:000550">
    <property type="entry name" value="Serine/threonine-protein kinase greatwall"/>
    <property type="match status" value="1"/>
</dbReference>
<evidence type="ECO:0000256" key="5">
    <source>
        <dbReference type="ARBA" id="ARBA00022679"/>
    </source>
</evidence>
<evidence type="ECO:0000256" key="1">
    <source>
        <dbReference type="ARBA" id="ARBA00009903"/>
    </source>
</evidence>
<dbReference type="PANTHER" id="PTHR24356:SF1">
    <property type="entry name" value="SERINE_THREONINE-PROTEIN KINASE GREATWALL"/>
    <property type="match status" value="1"/>
</dbReference>
<gene>
    <name evidence="13" type="ORF">BpHYR1_011042</name>
</gene>
<evidence type="ECO:0000256" key="2">
    <source>
        <dbReference type="ARBA" id="ARBA00012513"/>
    </source>
</evidence>
<dbReference type="FunFam" id="1.10.510.10:FF:000604">
    <property type="entry name" value="AGC protein kinase"/>
    <property type="match status" value="1"/>
</dbReference>
<reference evidence="13 14" key="1">
    <citation type="journal article" date="2018" name="Sci. Rep.">
        <title>Genomic signatures of local adaptation to the degree of environmental predictability in rotifers.</title>
        <authorList>
            <person name="Franch-Gras L."/>
            <person name="Hahn C."/>
            <person name="Garcia-Roger E.M."/>
            <person name="Carmona M.J."/>
            <person name="Serra M."/>
            <person name="Gomez A."/>
        </authorList>
    </citation>
    <scope>NUCLEOTIDE SEQUENCE [LARGE SCALE GENOMIC DNA]</scope>
    <source>
        <strain evidence="13">HYR1</strain>
    </source>
</reference>
<dbReference type="Pfam" id="PF00069">
    <property type="entry name" value="Pkinase"/>
    <property type="match status" value="1"/>
</dbReference>
<comment type="catalytic activity">
    <reaction evidence="10">
        <text>L-threonyl-[protein] + ATP = O-phospho-L-threonyl-[protein] + ADP + H(+)</text>
        <dbReference type="Rhea" id="RHEA:46608"/>
        <dbReference type="Rhea" id="RHEA-COMP:11060"/>
        <dbReference type="Rhea" id="RHEA-COMP:11605"/>
        <dbReference type="ChEBI" id="CHEBI:15378"/>
        <dbReference type="ChEBI" id="CHEBI:30013"/>
        <dbReference type="ChEBI" id="CHEBI:30616"/>
        <dbReference type="ChEBI" id="CHEBI:61977"/>
        <dbReference type="ChEBI" id="CHEBI:456216"/>
        <dbReference type="EC" id="2.7.11.1"/>
    </reaction>
</comment>
<evidence type="ECO:0000256" key="9">
    <source>
        <dbReference type="ARBA" id="ARBA00033099"/>
    </source>
</evidence>
<dbReference type="PANTHER" id="PTHR24356">
    <property type="entry name" value="SERINE/THREONINE-PROTEIN KINASE"/>
    <property type="match status" value="1"/>
</dbReference>
<dbReference type="EC" id="2.7.11.1" evidence="2"/>
<keyword evidence="7 13" id="KW-0418">Kinase</keyword>
<keyword evidence="6" id="KW-0547">Nucleotide-binding</keyword>
<evidence type="ECO:0000313" key="13">
    <source>
        <dbReference type="EMBL" id="RNA00410.1"/>
    </source>
</evidence>
<evidence type="ECO:0000256" key="4">
    <source>
        <dbReference type="ARBA" id="ARBA00022527"/>
    </source>
</evidence>
<dbReference type="GO" id="GO:0005634">
    <property type="term" value="C:nucleus"/>
    <property type="evidence" value="ECO:0007669"/>
    <property type="project" value="TreeGrafter"/>
</dbReference>
<dbReference type="PROSITE" id="PS00108">
    <property type="entry name" value="PROTEIN_KINASE_ST"/>
    <property type="match status" value="1"/>
</dbReference>
<evidence type="ECO:0000256" key="6">
    <source>
        <dbReference type="ARBA" id="ARBA00022741"/>
    </source>
</evidence>
<evidence type="ECO:0000259" key="12">
    <source>
        <dbReference type="PROSITE" id="PS50011"/>
    </source>
</evidence>
<dbReference type="InterPro" id="IPR011009">
    <property type="entry name" value="Kinase-like_dom_sf"/>
</dbReference>
<organism evidence="13 14">
    <name type="scientific">Brachionus plicatilis</name>
    <name type="common">Marine rotifer</name>
    <name type="synonym">Brachionus muelleri</name>
    <dbReference type="NCBI Taxonomy" id="10195"/>
    <lineage>
        <taxon>Eukaryota</taxon>
        <taxon>Metazoa</taxon>
        <taxon>Spiralia</taxon>
        <taxon>Gnathifera</taxon>
        <taxon>Rotifera</taxon>
        <taxon>Eurotatoria</taxon>
        <taxon>Monogononta</taxon>
        <taxon>Pseudotrocha</taxon>
        <taxon>Ploima</taxon>
        <taxon>Brachionidae</taxon>
        <taxon>Brachionus</taxon>
    </lineage>
</organism>
<dbReference type="SMART" id="SM00220">
    <property type="entry name" value="S_TKc"/>
    <property type="match status" value="1"/>
</dbReference>
<dbReference type="AlphaFoldDB" id="A0A3M7PMX0"/>
<evidence type="ECO:0000256" key="11">
    <source>
        <dbReference type="ARBA" id="ARBA00048679"/>
    </source>
</evidence>
<dbReference type="InterPro" id="IPR008271">
    <property type="entry name" value="Ser/Thr_kinase_AS"/>
</dbReference>
<dbReference type="InterPro" id="IPR000719">
    <property type="entry name" value="Prot_kinase_dom"/>
</dbReference>
<dbReference type="GO" id="GO:0035556">
    <property type="term" value="P:intracellular signal transduction"/>
    <property type="evidence" value="ECO:0007669"/>
    <property type="project" value="TreeGrafter"/>
</dbReference>
<dbReference type="GO" id="GO:0005524">
    <property type="term" value="F:ATP binding"/>
    <property type="evidence" value="ECO:0007669"/>
    <property type="project" value="UniProtKB-KW"/>
</dbReference>
<evidence type="ECO:0000256" key="8">
    <source>
        <dbReference type="ARBA" id="ARBA00022840"/>
    </source>
</evidence>
<dbReference type="SUPFAM" id="SSF56112">
    <property type="entry name" value="Protein kinase-like (PK-like)"/>
    <property type="match status" value="1"/>
</dbReference>
<keyword evidence="4" id="KW-0723">Serine/threonine-protein kinase</keyword>
<dbReference type="OrthoDB" id="162894at2759"/>
<comment type="caution">
    <text evidence="13">The sequence shown here is derived from an EMBL/GenBank/DDBJ whole genome shotgun (WGS) entry which is preliminary data.</text>
</comment>
<dbReference type="STRING" id="10195.A0A3M7PMX0"/>
<comment type="similarity">
    <text evidence="1">Belongs to the protein kinase superfamily. AGC Ser/Thr protein kinase family.</text>
</comment>
<dbReference type="Gene3D" id="3.30.200.20">
    <property type="entry name" value="Phosphorylase Kinase, domain 1"/>
    <property type="match status" value="1"/>
</dbReference>
<evidence type="ECO:0000256" key="10">
    <source>
        <dbReference type="ARBA" id="ARBA00047899"/>
    </source>
</evidence>
<dbReference type="PROSITE" id="PS50011">
    <property type="entry name" value="PROTEIN_KINASE_DOM"/>
    <property type="match status" value="1"/>
</dbReference>
<protein>
    <recommendedName>
        <fullName evidence="3">Serine/threonine-protein kinase greatwall</fullName>
        <ecNumber evidence="2">2.7.11.1</ecNumber>
    </recommendedName>
    <alternativeName>
        <fullName evidence="9">Microtubule-associated serine/threonine-protein kinase-like</fullName>
    </alternativeName>
</protein>
<keyword evidence="14" id="KW-1185">Reference proteome</keyword>
<keyword evidence="8" id="KW-0067">ATP-binding</keyword>
<proteinExistence type="inferred from homology"/>
<accession>A0A3M7PMX0</accession>
<feature type="non-terminal residue" evidence="13">
    <location>
        <position position="486"/>
    </location>
</feature>
<dbReference type="EMBL" id="REGN01009768">
    <property type="protein sequence ID" value="RNA00410.1"/>
    <property type="molecule type" value="Genomic_DNA"/>
</dbReference>
<evidence type="ECO:0000256" key="7">
    <source>
        <dbReference type="ARBA" id="ARBA00022777"/>
    </source>
</evidence>